<keyword evidence="2" id="KW-1185">Reference proteome</keyword>
<sequence length="247" mass="27777">AAANPDATWWLTTDSVQSFVDGRLTTRTAGFEAHHLTGMRNVLPWLAYHLPVGSPIRAQLPRALELVRKRMRNRSLYWDLGKVHEFEAAPFMKLFGLSPDDQTVDVDEFHLENVTDYRYWGVYLRVADFREGSRLKAVAELITTSGAGAYDTLTALLNLELTAEGGDPSAYYQDPHVSVPDLVSSVAAKYEVDSDAAALYLQLLALPDPTDALKLMEQLEQKEDDPDQLANLFKLDHLATRMRRNNE</sequence>
<feature type="non-terminal residue" evidence="1">
    <location>
        <position position="1"/>
    </location>
</feature>
<comment type="caution">
    <text evidence="1">The sequence shown here is derived from an EMBL/GenBank/DDBJ whole genome shotgun (WGS) entry which is preliminary data.</text>
</comment>
<dbReference type="EMBL" id="JBHTIS010003030">
    <property type="protein sequence ID" value="MFD1050694.1"/>
    <property type="molecule type" value="Genomic_DNA"/>
</dbReference>
<organism evidence="1 2">
    <name type="scientific">Kibdelosporangium lantanae</name>
    <dbReference type="NCBI Taxonomy" id="1497396"/>
    <lineage>
        <taxon>Bacteria</taxon>
        <taxon>Bacillati</taxon>
        <taxon>Actinomycetota</taxon>
        <taxon>Actinomycetes</taxon>
        <taxon>Pseudonocardiales</taxon>
        <taxon>Pseudonocardiaceae</taxon>
        <taxon>Kibdelosporangium</taxon>
    </lineage>
</organism>
<protein>
    <submittedName>
        <fullName evidence="1">Uncharacterized protein</fullName>
    </submittedName>
</protein>
<gene>
    <name evidence="1" type="ORF">ACFQ1S_36790</name>
</gene>
<evidence type="ECO:0000313" key="2">
    <source>
        <dbReference type="Proteomes" id="UP001597045"/>
    </source>
</evidence>
<proteinExistence type="predicted"/>
<accession>A0ABW3MN35</accession>
<name>A0ABW3MN35_9PSEU</name>
<dbReference type="Proteomes" id="UP001597045">
    <property type="component" value="Unassembled WGS sequence"/>
</dbReference>
<feature type="non-terminal residue" evidence="1">
    <location>
        <position position="247"/>
    </location>
</feature>
<evidence type="ECO:0000313" key="1">
    <source>
        <dbReference type="EMBL" id="MFD1050694.1"/>
    </source>
</evidence>
<reference evidence="2" key="1">
    <citation type="journal article" date="2019" name="Int. J. Syst. Evol. Microbiol.">
        <title>The Global Catalogue of Microorganisms (GCM) 10K type strain sequencing project: providing services to taxonomists for standard genome sequencing and annotation.</title>
        <authorList>
            <consortium name="The Broad Institute Genomics Platform"/>
            <consortium name="The Broad Institute Genome Sequencing Center for Infectious Disease"/>
            <person name="Wu L."/>
            <person name="Ma J."/>
        </authorList>
    </citation>
    <scope>NUCLEOTIDE SEQUENCE [LARGE SCALE GENOMIC DNA]</scope>
    <source>
        <strain evidence="2">JCM 31486</strain>
    </source>
</reference>